<dbReference type="NCBIfam" id="TIGR01484">
    <property type="entry name" value="HAD-SF-IIB"/>
    <property type="match status" value="1"/>
</dbReference>
<dbReference type="SFLD" id="SFLDG01140">
    <property type="entry name" value="C2.B:_Phosphomannomutase_and_P"/>
    <property type="match status" value="1"/>
</dbReference>
<dbReference type="SUPFAM" id="SSF53756">
    <property type="entry name" value="UDP-Glycosyltransferase/glycogen phosphorylase"/>
    <property type="match status" value="1"/>
</dbReference>
<evidence type="ECO:0000256" key="1">
    <source>
        <dbReference type="ARBA" id="ARBA00006530"/>
    </source>
</evidence>
<proteinExistence type="inferred from homology"/>
<dbReference type="Pfam" id="PF05116">
    <property type="entry name" value="S6PP"/>
    <property type="match status" value="1"/>
</dbReference>
<evidence type="ECO:0000313" key="10">
    <source>
        <dbReference type="Proteomes" id="UP000194798"/>
    </source>
</evidence>
<dbReference type="CDD" id="cd03800">
    <property type="entry name" value="GT4_sucrose_synthase"/>
    <property type="match status" value="1"/>
</dbReference>
<feature type="domain" description="Sucrose synthase first GT-B" evidence="7">
    <location>
        <begin position="7"/>
        <end position="215"/>
    </location>
</feature>
<evidence type="ECO:0000256" key="4">
    <source>
        <dbReference type="ARBA" id="ARBA00022679"/>
    </source>
</evidence>
<evidence type="ECO:0000259" key="7">
    <source>
        <dbReference type="Pfam" id="PF00862"/>
    </source>
</evidence>
<dbReference type="GO" id="GO:0000287">
    <property type="term" value="F:magnesium ion binding"/>
    <property type="evidence" value="ECO:0007669"/>
    <property type="project" value="UniProtKB-ARBA"/>
</dbReference>
<sequence length="723" mass="82455">MTSKKLYVVLISLHGLIRGKNIELGRDADTGGQITYVVELAKELAKHDQVERVELLTRQLIDPKVSSDYAQPIELLNEKARIVRLPCGPKRYLRKEVLWPYLEDFIDQALQHFHHMRCIPNVIHGHYADAGYIGSMLASLLEVPFIFTGHSLGRVKRQRLLEKGLTDTQIKERYNIGYRIEAEERALSAASLVITSTSQEVKQQYALYERYNPQLMHVLPPGVDITRFYSTPDFDLDQFPIYPQLSRFLKEPNKPILLALSRADERKNIPGLIHAYGQHPELKHKANLVIVAGNRDNLATMDNSSRKVLKSMLYAIDKHDLYGKVAYPKHHQSSDVPDLYRMAALSGGVFINPALTEPFGLTLLEAAATGLPFVATQDGGPVDIVKNCQNGLLIDPLNYAEMGEAIYHAISDPHRWQEWANNGLLGIKQYYTWQSHVNRYIDLIQNAMIKIQPDYPYHLRGRGMEVPFSRKLAVTDRVIITDIDNTLIGDEKALNEFLDYLEQKREKVTFGIATGRSLESAMRVLEPWGIPVDIFITSVGTEIHYSPKMILDEGWRSHINFRWNAAKIKAALMDFEGIELQPPENQREFKVSYYVTRPGLRRRDVIRYLRQRQFSVNVSLSQGVHLDILPLRASKGLAVRYLAFRWGLPLNQFIVAGDSGNDEEMLKGNTLAIVVGNYSPELEKLRGRHQVYFAKNHYAKGILEGIFHFSFLDSITEENDDAQ</sequence>
<comment type="catalytic activity">
    <reaction evidence="5">
        <text>beta-D-fructose 6-phosphate + UDP-alpha-D-glucose = sucrose 6(F)-phosphate + UDP + H(+)</text>
        <dbReference type="Rhea" id="RHEA:22172"/>
        <dbReference type="ChEBI" id="CHEBI:15378"/>
        <dbReference type="ChEBI" id="CHEBI:57634"/>
        <dbReference type="ChEBI" id="CHEBI:57723"/>
        <dbReference type="ChEBI" id="CHEBI:58223"/>
        <dbReference type="ChEBI" id="CHEBI:58885"/>
        <dbReference type="EC" id="2.4.1.14"/>
    </reaction>
</comment>
<dbReference type="InterPro" id="IPR012821">
    <property type="entry name" value="Sucrose_P_synth_Pase-like_dom"/>
</dbReference>
<dbReference type="SUPFAM" id="SSF56784">
    <property type="entry name" value="HAD-like"/>
    <property type="match status" value="1"/>
</dbReference>
<organism evidence="9 10">
    <name type="scientific">Thioflexithrix psekupsensis</name>
    <dbReference type="NCBI Taxonomy" id="1570016"/>
    <lineage>
        <taxon>Bacteria</taxon>
        <taxon>Pseudomonadati</taxon>
        <taxon>Pseudomonadota</taxon>
        <taxon>Gammaproteobacteria</taxon>
        <taxon>Thiotrichales</taxon>
        <taxon>Thioflexithrix</taxon>
    </lineage>
</organism>
<evidence type="ECO:0000256" key="3">
    <source>
        <dbReference type="ARBA" id="ARBA00022676"/>
    </source>
</evidence>
<evidence type="ECO:0000256" key="5">
    <source>
        <dbReference type="ARBA" id="ARBA00047471"/>
    </source>
</evidence>
<dbReference type="SFLD" id="SFLDG01141">
    <property type="entry name" value="C2.B.1:_Sucrose_Phosphatase_Li"/>
    <property type="match status" value="1"/>
</dbReference>
<dbReference type="InterPro" id="IPR012822">
    <property type="entry name" value="SucroseP_synth_GlycoTrfase_dom"/>
</dbReference>
<comment type="similarity">
    <text evidence="1">Belongs to the glycosyltransferase 1 family.</text>
</comment>
<name>A0A251XBJ8_9GAMM</name>
<dbReference type="EMBL" id="MSLT01000006">
    <property type="protein sequence ID" value="OUD15446.1"/>
    <property type="molecule type" value="Genomic_DNA"/>
</dbReference>
<keyword evidence="9" id="KW-0378">Hydrolase</keyword>
<dbReference type="InterPro" id="IPR044161">
    <property type="entry name" value="SPS"/>
</dbReference>
<protein>
    <recommendedName>
        <fullName evidence="2">sucrose-phosphate synthase</fullName>
        <ecNumber evidence="2">2.4.1.14</ecNumber>
    </recommendedName>
</protein>
<dbReference type="EC" id="2.4.1.14" evidence="2"/>
<dbReference type="InterPro" id="IPR036412">
    <property type="entry name" value="HAD-like_sf"/>
</dbReference>
<dbReference type="InterPro" id="IPR023214">
    <property type="entry name" value="HAD_sf"/>
</dbReference>
<dbReference type="InterPro" id="IPR006380">
    <property type="entry name" value="SPP-like_dom"/>
</dbReference>
<keyword evidence="3" id="KW-0328">Glycosyltransferase</keyword>
<dbReference type="Gene3D" id="3.40.50.2000">
    <property type="entry name" value="Glycogen Phosphorylase B"/>
    <property type="match status" value="2"/>
</dbReference>
<dbReference type="Gene3D" id="3.90.1070.10">
    <property type="match status" value="1"/>
</dbReference>
<evidence type="ECO:0000259" key="6">
    <source>
        <dbReference type="Pfam" id="PF00534"/>
    </source>
</evidence>
<feature type="domain" description="Sucrose phosphatase-like" evidence="8">
    <location>
        <begin position="476"/>
        <end position="709"/>
    </location>
</feature>
<dbReference type="AlphaFoldDB" id="A0A251XBJ8"/>
<dbReference type="GO" id="GO:0046524">
    <property type="term" value="F:sucrose-phosphate synthase activity"/>
    <property type="evidence" value="ECO:0007669"/>
    <property type="project" value="UniProtKB-EC"/>
</dbReference>
<dbReference type="GO" id="GO:0016791">
    <property type="term" value="F:phosphatase activity"/>
    <property type="evidence" value="ECO:0007669"/>
    <property type="project" value="UniProtKB-ARBA"/>
</dbReference>
<dbReference type="PANTHER" id="PTHR46039">
    <property type="entry name" value="SUCROSE-PHOSPHATE SYNTHASE 3-RELATED"/>
    <property type="match status" value="1"/>
</dbReference>
<feature type="domain" description="Glycosyl transferase family 1" evidence="6">
    <location>
        <begin position="250"/>
        <end position="423"/>
    </location>
</feature>
<keyword evidence="10" id="KW-1185">Reference proteome</keyword>
<dbReference type="OrthoDB" id="7847955at2"/>
<evidence type="ECO:0000313" key="9">
    <source>
        <dbReference type="EMBL" id="OUD15446.1"/>
    </source>
</evidence>
<dbReference type="Pfam" id="PF00534">
    <property type="entry name" value="Glycos_transf_1"/>
    <property type="match status" value="1"/>
</dbReference>
<comment type="caution">
    <text evidence="9">The sequence shown here is derived from an EMBL/GenBank/DDBJ whole genome shotgun (WGS) entry which is preliminary data.</text>
</comment>
<dbReference type="InterPro" id="IPR000368">
    <property type="entry name" value="Sucrose_synth_GT-B1"/>
</dbReference>
<accession>A0A251XBJ8</accession>
<dbReference type="InterPro" id="IPR001296">
    <property type="entry name" value="Glyco_trans_1"/>
</dbReference>
<dbReference type="Gene3D" id="3.40.50.1000">
    <property type="entry name" value="HAD superfamily/HAD-like"/>
    <property type="match status" value="1"/>
</dbReference>
<keyword evidence="4" id="KW-0808">Transferase</keyword>
<dbReference type="SFLD" id="SFLDS00003">
    <property type="entry name" value="Haloacid_Dehalogenase"/>
    <property type="match status" value="1"/>
</dbReference>
<dbReference type="NCBIfam" id="TIGR02472">
    <property type="entry name" value="sucr_P_syn_N"/>
    <property type="match status" value="1"/>
</dbReference>
<dbReference type="Pfam" id="PF00862">
    <property type="entry name" value="GT-B_Sucrose_synth"/>
    <property type="match status" value="1"/>
</dbReference>
<dbReference type="InterPro" id="IPR006379">
    <property type="entry name" value="HAD-SF_hydro_IIB"/>
</dbReference>
<gene>
    <name evidence="9" type="ORF">TPSD3_02660</name>
</gene>
<reference evidence="9 10" key="1">
    <citation type="submission" date="2016-12" db="EMBL/GenBank/DDBJ databases">
        <title>Thioflexothrix psekupsii D3 genome sequencing and assembly.</title>
        <authorList>
            <person name="Fomenkov A."/>
            <person name="Vincze T."/>
            <person name="Grabovich M."/>
            <person name="Anton B.P."/>
            <person name="Dubinina G."/>
            <person name="Orlova M."/>
            <person name="Belousova E."/>
            <person name="Roberts R.J."/>
        </authorList>
    </citation>
    <scope>NUCLEOTIDE SEQUENCE [LARGE SCALE GENOMIC DNA]</scope>
    <source>
        <strain evidence="9">D3</strain>
    </source>
</reference>
<dbReference type="RefSeq" id="WP_086487043.1">
    <property type="nucleotide sequence ID" value="NZ_MSLT01000006.1"/>
</dbReference>
<evidence type="ECO:0000256" key="2">
    <source>
        <dbReference type="ARBA" id="ARBA00012536"/>
    </source>
</evidence>
<dbReference type="PANTHER" id="PTHR46039:SF5">
    <property type="entry name" value="SUCROSE-PHOSPHATE SYNTHASE 3-RELATED"/>
    <property type="match status" value="1"/>
</dbReference>
<evidence type="ECO:0000259" key="8">
    <source>
        <dbReference type="Pfam" id="PF05116"/>
    </source>
</evidence>
<dbReference type="Proteomes" id="UP000194798">
    <property type="component" value="Unassembled WGS sequence"/>
</dbReference>
<dbReference type="NCBIfam" id="TIGR02471">
    <property type="entry name" value="sucr_syn_bact_C"/>
    <property type="match status" value="1"/>
</dbReference>